<feature type="domain" description="Peptidase S9 prolyl oligopeptidase catalytic" evidence="4">
    <location>
        <begin position="563"/>
        <end position="699"/>
    </location>
</feature>
<keyword evidence="6" id="KW-1185">Reference proteome</keyword>
<feature type="compositionally biased region" description="Basic and acidic residues" evidence="3">
    <location>
        <begin position="155"/>
        <end position="165"/>
    </location>
</feature>
<dbReference type="PANTHER" id="PTHR42776">
    <property type="entry name" value="SERINE PEPTIDASE S9 FAMILY MEMBER"/>
    <property type="match status" value="1"/>
</dbReference>
<dbReference type="SUPFAM" id="SSF53474">
    <property type="entry name" value="alpha/beta-Hydrolases"/>
    <property type="match status" value="1"/>
</dbReference>
<dbReference type="Gene3D" id="3.40.50.1820">
    <property type="entry name" value="alpha/beta hydrolase"/>
    <property type="match status" value="1"/>
</dbReference>
<dbReference type="InterPro" id="IPR011659">
    <property type="entry name" value="WD40"/>
</dbReference>
<dbReference type="InterPro" id="IPR029058">
    <property type="entry name" value="AB_hydrolase_fold"/>
</dbReference>
<evidence type="ECO:0000313" key="5">
    <source>
        <dbReference type="EMBL" id="MBA8795942.1"/>
    </source>
</evidence>
<proteinExistence type="predicted"/>
<dbReference type="EMBL" id="JACGWT010000006">
    <property type="protein sequence ID" value="MBA8795942.1"/>
    <property type="molecule type" value="Genomic_DNA"/>
</dbReference>
<evidence type="ECO:0000313" key="6">
    <source>
        <dbReference type="Proteomes" id="UP000523079"/>
    </source>
</evidence>
<feature type="region of interest" description="Disordered" evidence="3">
    <location>
        <begin position="155"/>
        <end position="180"/>
    </location>
</feature>
<evidence type="ECO:0000256" key="2">
    <source>
        <dbReference type="ARBA" id="ARBA00022825"/>
    </source>
</evidence>
<dbReference type="AlphaFoldDB" id="A0A7W3P7G6"/>
<dbReference type="InterPro" id="IPR001375">
    <property type="entry name" value="Peptidase_S9_cat"/>
</dbReference>
<feature type="region of interest" description="Disordered" evidence="3">
    <location>
        <begin position="300"/>
        <end position="319"/>
    </location>
</feature>
<dbReference type="InterPro" id="IPR011042">
    <property type="entry name" value="6-blade_b-propeller_TolB-like"/>
</dbReference>
<accession>A0A7W3P7G6</accession>
<dbReference type="Proteomes" id="UP000523079">
    <property type="component" value="Unassembled WGS sequence"/>
</dbReference>
<organism evidence="5 6">
    <name type="scientific">Microlunatus kandeliicorticis</name>
    <dbReference type="NCBI Taxonomy" id="1759536"/>
    <lineage>
        <taxon>Bacteria</taxon>
        <taxon>Bacillati</taxon>
        <taxon>Actinomycetota</taxon>
        <taxon>Actinomycetes</taxon>
        <taxon>Propionibacteriales</taxon>
        <taxon>Propionibacteriaceae</taxon>
        <taxon>Microlunatus</taxon>
    </lineage>
</organism>
<keyword evidence="5" id="KW-0031">Aminopeptidase</keyword>
<dbReference type="GO" id="GO:0006508">
    <property type="term" value="P:proteolysis"/>
    <property type="evidence" value="ECO:0007669"/>
    <property type="project" value="InterPro"/>
</dbReference>
<dbReference type="RefSeq" id="WP_182561539.1">
    <property type="nucleotide sequence ID" value="NZ_JACGWT010000006.1"/>
</dbReference>
<gene>
    <name evidence="5" type="ORF">FHX74_003583</name>
</gene>
<keyword evidence="2" id="KW-0720">Serine protease</keyword>
<keyword evidence="1" id="KW-0378">Hydrolase</keyword>
<comment type="caution">
    <text evidence="5">The sequence shown here is derived from an EMBL/GenBank/DDBJ whole genome shotgun (WGS) entry which is preliminary data.</text>
</comment>
<dbReference type="GO" id="GO:0004252">
    <property type="term" value="F:serine-type endopeptidase activity"/>
    <property type="evidence" value="ECO:0007669"/>
    <property type="project" value="TreeGrafter"/>
</dbReference>
<dbReference type="PANTHER" id="PTHR42776:SF27">
    <property type="entry name" value="DIPEPTIDYL PEPTIDASE FAMILY MEMBER 6"/>
    <property type="match status" value="1"/>
</dbReference>
<reference evidence="5 6" key="1">
    <citation type="submission" date="2020-07" db="EMBL/GenBank/DDBJ databases">
        <title>Sequencing the genomes of 1000 actinobacteria strains.</title>
        <authorList>
            <person name="Klenk H.-P."/>
        </authorList>
    </citation>
    <scope>NUCLEOTIDE SEQUENCE [LARGE SCALE GENOMIC DNA]</scope>
    <source>
        <strain evidence="5 6">DSM 100723</strain>
    </source>
</reference>
<evidence type="ECO:0000256" key="1">
    <source>
        <dbReference type="ARBA" id="ARBA00022801"/>
    </source>
</evidence>
<dbReference type="Pfam" id="PF07676">
    <property type="entry name" value="PD40"/>
    <property type="match status" value="1"/>
</dbReference>
<protein>
    <submittedName>
        <fullName evidence="5">Dipeptidyl aminopeptidase/acylaminoacyl peptidase</fullName>
    </submittedName>
</protein>
<keyword evidence="5" id="KW-0645">Protease</keyword>
<evidence type="ECO:0000256" key="3">
    <source>
        <dbReference type="SAM" id="MobiDB-lite"/>
    </source>
</evidence>
<evidence type="ECO:0000259" key="4">
    <source>
        <dbReference type="Pfam" id="PF00326"/>
    </source>
</evidence>
<dbReference type="SUPFAM" id="SSF82171">
    <property type="entry name" value="DPP6 N-terminal domain-like"/>
    <property type="match status" value="1"/>
</dbReference>
<sequence length="724" mass="77448">MPEPVARPSTPMRVENLLDVVRPDRAALPTLGMDGALLAMTVRIRSGSRSPAGRPGAHGDDLPEQMTAGQRVRVWRTDDGSRFEPFAAWSTSWGGHWSPDGRRLAACVHRDGHPATLAVWDATDGAVRDFAVRVGSQYPFERPQWALGGTALLVETRRPRTDPTDTPRTPSVLRSQDDPDDARARTLLDASDLTLVGTDGDVRVLAEDWTVRSWQVSPDGRRVGGLRVTRVDTAGHELRFALVVIDLVSGARTTLAEEIAQQYGLGWSWSPDGSALAYLVTGRRRADELWVAAADGTGARRLTGGTSAQGPHGTDSGVSDYQAPRWLDAATVVRHQEGHGFVAVPVSGGDPVEVPTPVGEVEQWLVEPDGSGIVTDDHGALLSVRNTDGQVALDRIDLVRGRRDTVAVHPGSISASALHVGGGPSAGVFLMTSAEQPGELWLASGGGLRRLAALNPGLPRHHTVQRVRGDVRSRPGVGLLVPLGSPPADGWPLVISVYGGNARASELVERYEPDNGIVEPGLLTSRGWAVAFPDLPMTDRDPMRQFAPMVREVLDRLPDVLPVDRRRVAVVGNSYGSYTTLSLLVTMPETFCAAAVSAPLINPIASYGAMYPEGRTLDGLWESGQGRLGVPPWADPETWVVNSPYLFLDRVDAPVLIGVGGPGLPGEEAQAEQLFTGLRRLGRSAELRRYPGEGHAPTASWGPAAYADFATRLVDWVTGAAPLA</sequence>
<dbReference type="Pfam" id="PF00326">
    <property type="entry name" value="Peptidase_S9"/>
    <property type="match status" value="1"/>
</dbReference>
<dbReference type="GO" id="GO:0004177">
    <property type="term" value="F:aminopeptidase activity"/>
    <property type="evidence" value="ECO:0007669"/>
    <property type="project" value="UniProtKB-KW"/>
</dbReference>
<dbReference type="Gene3D" id="2.120.10.30">
    <property type="entry name" value="TolB, C-terminal domain"/>
    <property type="match status" value="1"/>
</dbReference>
<name>A0A7W3P7G6_9ACTN</name>